<dbReference type="InterPro" id="IPR011013">
    <property type="entry name" value="Gal_mutarotase_sf_dom"/>
</dbReference>
<dbReference type="SUPFAM" id="SSF56815">
    <property type="entry name" value="Sec1/munc18-like (SM) proteins"/>
    <property type="match status" value="1"/>
</dbReference>
<dbReference type="GO" id="GO:0030246">
    <property type="term" value="F:carbohydrate binding"/>
    <property type="evidence" value="ECO:0007669"/>
    <property type="project" value="InterPro"/>
</dbReference>
<keyword evidence="5" id="KW-0472">Membrane</keyword>
<dbReference type="InterPro" id="IPR017853">
    <property type="entry name" value="GH"/>
</dbReference>
<reference evidence="12 13" key="1">
    <citation type="submission" date="2018-08" db="EMBL/GenBank/DDBJ databases">
        <title>Aphanomyces genome sequencing and annotation.</title>
        <authorList>
            <person name="Minardi D."/>
            <person name="Oidtmann B."/>
            <person name="Van Der Giezen M."/>
            <person name="Studholme D.J."/>
        </authorList>
    </citation>
    <scope>NUCLEOTIDE SEQUENCE [LARGE SCALE GENOMIC DNA]</scope>
    <source>
        <strain evidence="12 13">197901</strain>
    </source>
</reference>
<dbReference type="Gene3D" id="2.60.40.1180">
    <property type="entry name" value="Golgi alpha-mannosidase II"/>
    <property type="match status" value="2"/>
</dbReference>
<evidence type="ECO:0000256" key="4">
    <source>
        <dbReference type="ARBA" id="ARBA00022801"/>
    </source>
</evidence>
<dbReference type="InterPro" id="IPR044913">
    <property type="entry name" value="P_trefoil_dom_sf"/>
</dbReference>
<dbReference type="SMART" id="SM00018">
    <property type="entry name" value="PD"/>
    <property type="match status" value="2"/>
</dbReference>
<dbReference type="InterPro" id="IPR025887">
    <property type="entry name" value="Glyco_hydro_31_N_dom"/>
</dbReference>
<dbReference type="SUPFAM" id="SSF51445">
    <property type="entry name" value="(Trans)glycosidases"/>
    <property type="match status" value="1"/>
</dbReference>
<dbReference type="Gene3D" id="1.25.40.850">
    <property type="match status" value="1"/>
</dbReference>
<dbReference type="InterPro" id="IPR030458">
    <property type="entry name" value="Glyco_hydro_31_AS"/>
</dbReference>
<dbReference type="InterPro" id="IPR043154">
    <property type="entry name" value="Sec-1-like_dom1"/>
</dbReference>
<dbReference type="InterPro" id="IPR027482">
    <property type="entry name" value="Sec1-like_dom2"/>
</dbReference>
<dbReference type="Gene3D" id="3.40.50.1910">
    <property type="match status" value="2"/>
</dbReference>
<feature type="domain" description="P-type" evidence="11">
    <location>
        <begin position="604"/>
        <end position="650"/>
    </location>
</feature>
<dbReference type="Gene3D" id="2.60.40.1760">
    <property type="entry name" value="glycosyl hydrolase (family 31)"/>
    <property type="match status" value="1"/>
</dbReference>
<dbReference type="PROSITE" id="PS00129">
    <property type="entry name" value="GLYCOSYL_HYDROL_F31_1"/>
    <property type="match status" value="1"/>
</dbReference>
<dbReference type="InterPro" id="IPR000322">
    <property type="entry name" value="Glyco_hydro_31_TIM"/>
</dbReference>
<evidence type="ECO:0000256" key="8">
    <source>
        <dbReference type="ARBA" id="ARBA00023295"/>
    </source>
</evidence>
<evidence type="ECO:0000256" key="10">
    <source>
        <dbReference type="PROSITE-ProRule" id="PRU00779"/>
    </source>
</evidence>
<evidence type="ECO:0000256" key="3">
    <source>
        <dbReference type="ARBA" id="ARBA00009884"/>
    </source>
</evidence>
<comment type="caution">
    <text evidence="12">The sequence shown here is derived from an EMBL/GenBank/DDBJ whole genome shotgun (WGS) entry which is preliminary data.</text>
</comment>
<evidence type="ECO:0000313" key="12">
    <source>
        <dbReference type="EMBL" id="RHZ38103.1"/>
    </source>
</evidence>
<name>A0A397FRZ2_APHAT</name>
<dbReference type="InterPro" id="IPR000519">
    <property type="entry name" value="P_trefoil_dom"/>
</dbReference>
<keyword evidence="6 10" id="KW-1015">Disulfide bond</keyword>
<feature type="domain" description="P-type" evidence="11">
    <location>
        <begin position="657"/>
        <end position="706"/>
    </location>
</feature>
<feature type="disulfide bond" evidence="10">
    <location>
        <begin position="685"/>
        <end position="702"/>
    </location>
</feature>
<evidence type="ECO:0000256" key="6">
    <source>
        <dbReference type="ARBA" id="ARBA00023157"/>
    </source>
</evidence>
<protein>
    <recommendedName>
        <fullName evidence="9">Maltase</fullName>
    </recommendedName>
</protein>
<evidence type="ECO:0000256" key="9">
    <source>
        <dbReference type="ARBA" id="ARBA00041343"/>
    </source>
</evidence>
<dbReference type="CDD" id="cd14752">
    <property type="entry name" value="GH31_N"/>
    <property type="match status" value="1"/>
</dbReference>
<keyword evidence="4" id="KW-0378">Hydrolase</keyword>
<dbReference type="PROSITE" id="PS51448">
    <property type="entry name" value="P_TREFOIL_2"/>
    <property type="match status" value="2"/>
</dbReference>
<dbReference type="CDD" id="cd00111">
    <property type="entry name" value="Trefoil"/>
    <property type="match status" value="2"/>
</dbReference>
<dbReference type="GO" id="GO:0016192">
    <property type="term" value="P:vesicle-mediated transport"/>
    <property type="evidence" value="ECO:0007669"/>
    <property type="project" value="InterPro"/>
</dbReference>
<evidence type="ECO:0000256" key="5">
    <source>
        <dbReference type="ARBA" id="ARBA00023136"/>
    </source>
</evidence>
<dbReference type="Pfam" id="PF00995">
    <property type="entry name" value="Sec1"/>
    <property type="match status" value="1"/>
</dbReference>
<gene>
    <name evidence="12" type="ORF">DYB31_002848</name>
</gene>
<dbReference type="Gene3D" id="3.20.20.80">
    <property type="entry name" value="Glycosidases"/>
    <property type="match status" value="1"/>
</dbReference>
<sequence>MVTSTVFLDMHEHLKDGAREAFRRAMSDMPGRKTMVVDASVRVLLDVLSRGGGGKAFFDNLGVTQILVLDPHLTVHTFESSQVVFLVRPEPIHVKHMADNVLASSKRHTFMVAWLPQCNGVCALEMERQGIAGTVGEVDIPLFLVPCDDLVEGAFIDLFVFGDSSVVTQVVRSLLHLEQLGGLQLTQRLSAYGAAAHQAKSVLDRVRGLSPITSTAMLFDQCLLMDRQEDPISMLVTPLHYEGLLDTVIGLDHGAVSIAHDDGGKKKKKKHVLQDDLFKYIRDMDFQVVTSILHDMSTSLQADVASTRETETPAVLTQRSALAAAKVNLSLHVNLAHRISRTRTDGDAAVEEGGSDDDVDGVRRCVHAEQTILERRVAAAPLPSNVVTKASTEAAFVGSVLEEELFHDPPLDLAKLVKLMCLHCLVQGGYKASTFEWLQTQLCHTYGHPVMLPLLAHLRHLNWLFPTSAATAPSPSSSTWKKKLRKDVAAKTTTGDITSMFSTTGYAPISVRHVQDAVKRRNGNSPMSSTSSPPLNAATNKQRVLVYYIGGITVAEVAAYRLLNQAQDQVHTMNRLSFVLRWGLVTATVVTAAARVDTTCLKAASTSKEDTRVLDCYPYQAGFPNATEEFCLAQGCCWDSSRSPQCVFGTVPVPTPTRCSAVPVLSRVACRNPRYFIRPSNASDCTAIGCCFDESQTSNTACFQPTAPGYDLTHWEEVTSGYSGTLTLSQEDTTTRGPFGNDIATLSIHVHLESPTRVRVRIFDPSFSRYEVPLPLFNASMSSSDQKRLYGVSVTTSPFGLAITRLSTNEVLFNSTPGPFNGPLVFSNQFLELSTSVPSSPKLFGLGEHVGRLVDPAHGDHYTLWTRDRLANAGNAHTASGGDNEYGVYPFYIRVEQADPALAHGVFILGSNAMEVVASPDAITFRTVGGIVDLFVFLGPTAREVVGQFASVVGRPALPPYWALGYHLCRYHYANVAQVRDVVHRMRAADVPQDAQWTDIDVLDGYFDFTWDNTTFPHMDSFVQHDLHAFDVHFVPIVDAGIGLSRPTDPAYVDGLDQRVFMADGSNSSLEVGRVWPGDVAFPDFFHPNASIYWYELVWEAQLRRYYKSVAYDGIWLDMNEPSSFCTDSDTSPTSCAPPSSSIAIIRSKDCMFPMDPFRQPFAPGQHRQGGGNLATMTASLAAHQFVSSHYNLHSLYGHSEVRATREAIDRVRTKRSFVLSRSTFAGDGQYAAHWLGDNSATWEDLRLGVAGVLAMNVMGMPMVGPDTCGFDGNTTKELCIRWHQAAILFPFLRNHNAAEKDQAPVDFDSDATAMIRHTLRQRYQLLPYLYTQLYRMHVDGGAVVIRPLYFEFPSVDTFALDAQYLVGPALLVSPVLHEGAVRVRAYFPPEDDWYDLWTGEKQLLHLKTNSSSVDLDVPLGHVPVHIRGGYIVPEQLPGRTTTASRQNPFHLAVALPSKSTTGAPSVRATGELYMDSGDSLDPVTRGAYTLVSFAAIHYPHNGFVFITGRVDHHGFDGPQLHVPFRSMAVG</sequence>
<dbReference type="EMBL" id="QUTE01005177">
    <property type="protein sequence ID" value="RHZ38103.1"/>
    <property type="molecule type" value="Genomic_DNA"/>
</dbReference>
<accession>A0A397FRZ2</accession>
<evidence type="ECO:0000256" key="1">
    <source>
        <dbReference type="ARBA" id="ARBA00004370"/>
    </source>
</evidence>
<dbReference type="PANTHER" id="PTHR22762">
    <property type="entry name" value="ALPHA-GLUCOSIDASE"/>
    <property type="match status" value="1"/>
</dbReference>
<comment type="similarity">
    <text evidence="3">Belongs to the STXBP/unc-18/SEC1 family.</text>
</comment>
<evidence type="ECO:0000259" key="11">
    <source>
        <dbReference type="PROSITE" id="PS51448"/>
    </source>
</evidence>
<dbReference type="GO" id="GO:0005975">
    <property type="term" value="P:carbohydrate metabolic process"/>
    <property type="evidence" value="ECO:0007669"/>
    <property type="project" value="InterPro"/>
</dbReference>
<evidence type="ECO:0000256" key="2">
    <source>
        <dbReference type="ARBA" id="ARBA00007806"/>
    </source>
</evidence>
<dbReference type="GO" id="GO:0004553">
    <property type="term" value="F:hydrolase activity, hydrolyzing O-glycosyl compounds"/>
    <property type="evidence" value="ECO:0007669"/>
    <property type="project" value="InterPro"/>
</dbReference>
<dbReference type="Gene3D" id="4.10.110.10">
    <property type="entry name" value="Spasmolytic Protein, domain 1"/>
    <property type="match status" value="2"/>
</dbReference>
<dbReference type="Pfam" id="PF00088">
    <property type="entry name" value="Trefoil"/>
    <property type="match status" value="1"/>
</dbReference>
<evidence type="ECO:0000313" key="13">
    <source>
        <dbReference type="Proteomes" id="UP000266196"/>
    </source>
</evidence>
<dbReference type="Proteomes" id="UP000266196">
    <property type="component" value="Unassembled WGS sequence"/>
</dbReference>
<dbReference type="VEuPathDB" id="FungiDB:H257_08029"/>
<dbReference type="InterPro" id="IPR043127">
    <property type="entry name" value="Sec-1-like_dom3a"/>
</dbReference>
<dbReference type="InterPro" id="IPR048395">
    <property type="entry name" value="Glyco_hydro_31_C"/>
</dbReference>
<dbReference type="InterPro" id="IPR043155">
    <property type="entry name" value="VPS33_dom3b"/>
</dbReference>
<comment type="subcellular location">
    <subcellularLocation>
        <location evidence="1">Membrane</location>
    </subcellularLocation>
</comment>
<dbReference type="VEuPathDB" id="FungiDB:H257_08030"/>
<dbReference type="SUPFAM" id="SSF74650">
    <property type="entry name" value="Galactose mutarotase-like"/>
    <property type="match status" value="1"/>
</dbReference>
<dbReference type="CDD" id="cd06602">
    <property type="entry name" value="GH31_MGAM_SI_GAA"/>
    <property type="match status" value="1"/>
</dbReference>
<proteinExistence type="inferred from homology"/>
<comment type="caution">
    <text evidence="10">Lacks conserved residue(s) required for the propagation of feature annotation.</text>
</comment>
<dbReference type="Pfam" id="PF13802">
    <property type="entry name" value="Gal_mutarotas_2"/>
    <property type="match status" value="1"/>
</dbReference>
<dbReference type="Gene3D" id="3.90.830.10">
    <property type="entry name" value="Syntaxin Binding Protein 1, Chain A, domain 2"/>
    <property type="match status" value="1"/>
</dbReference>
<comment type="similarity">
    <text evidence="2">Belongs to the glycosyl hydrolase 31 family.</text>
</comment>
<dbReference type="GO" id="GO:0016020">
    <property type="term" value="C:membrane"/>
    <property type="evidence" value="ECO:0007669"/>
    <property type="project" value="UniProtKB-SubCell"/>
</dbReference>
<dbReference type="Pfam" id="PF01055">
    <property type="entry name" value="Glyco_hydro_31_2nd"/>
    <property type="match status" value="1"/>
</dbReference>
<keyword evidence="7" id="KW-0325">Glycoprotein</keyword>
<evidence type="ECO:0000256" key="7">
    <source>
        <dbReference type="ARBA" id="ARBA00023180"/>
    </source>
</evidence>
<keyword evidence="8" id="KW-0326">Glycosidase</keyword>
<dbReference type="InterPro" id="IPR013780">
    <property type="entry name" value="Glyco_hydro_b"/>
</dbReference>
<dbReference type="Gene3D" id="3.40.50.2060">
    <property type="match status" value="1"/>
</dbReference>
<dbReference type="PANTHER" id="PTHR22762:SF133">
    <property type="entry name" value="P-TYPE DOMAIN-CONTAINING PROTEIN"/>
    <property type="match status" value="1"/>
</dbReference>
<feature type="non-terminal residue" evidence="12">
    <location>
        <position position="1531"/>
    </location>
</feature>
<dbReference type="Pfam" id="PF21365">
    <property type="entry name" value="Glyco_hydro_31_3rd"/>
    <property type="match status" value="1"/>
</dbReference>
<organism evidence="12 13">
    <name type="scientific">Aphanomyces astaci</name>
    <name type="common">Crayfish plague agent</name>
    <dbReference type="NCBI Taxonomy" id="112090"/>
    <lineage>
        <taxon>Eukaryota</taxon>
        <taxon>Sar</taxon>
        <taxon>Stramenopiles</taxon>
        <taxon>Oomycota</taxon>
        <taxon>Saprolegniomycetes</taxon>
        <taxon>Saprolegniales</taxon>
        <taxon>Verrucalvaceae</taxon>
        <taxon>Aphanomyces</taxon>
    </lineage>
</organism>
<dbReference type="InterPro" id="IPR036045">
    <property type="entry name" value="Sec1-like_sf"/>
</dbReference>
<dbReference type="SUPFAM" id="SSF51011">
    <property type="entry name" value="Glycosyl hydrolase domain"/>
    <property type="match status" value="1"/>
</dbReference>
<dbReference type="InterPro" id="IPR001619">
    <property type="entry name" value="Sec1-like"/>
</dbReference>
<dbReference type="SUPFAM" id="SSF57492">
    <property type="entry name" value="Trefoil"/>
    <property type="match status" value="1"/>
</dbReference>